<evidence type="ECO:0000256" key="1">
    <source>
        <dbReference type="SAM" id="Phobius"/>
    </source>
</evidence>
<sequence length="105" mass="11243">MPERDLQGYAELCGRSQTWSSYVCLPLGALGLGIYGDSHHWWDNRGFLTNLISSLSSLLFGVPTALFVLGSLGEAQAASVNYSSGATGSCASLVMPPRRRLSSIF</sequence>
<keyword evidence="1" id="KW-0472">Membrane</keyword>
<keyword evidence="1" id="KW-1133">Transmembrane helix</keyword>
<evidence type="ECO:0000313" key="3">
    <source>
        <dbReference type="Proteomes" id="UP001499984"/>
    </source>
</evidence>
<protein>
    <submittedName>
        <fullName evidence="2">Uncharacterized protein</fullName>
    </submittedName>
</protein>
<feature type="transmembrane region" description="Helical" evidence="1">
    <location>
        <begin position="47"/>
        <end position="69"/>
    </location>
</feature>
<feature type="transmembrane region" description="Helical" evidence="1">
    <location>
        <begin position="19"/>
        <end position="35"/>
    </location>
</feature>
<organism evidence="2 3">
    <name type="scientific">Streptomyces shaanxiensis</name>
    <dbReference type="NCBI Taxonomy" id="653357"/>
    <lineage>
        <taxon>Bacteria</taxon>
        <taxon>Bacillati</taxon>
        <taxon>Actinomycetota</taxon>
        <taxon>Actinomycetes</taxon>
        <taxon>Kitasatosporales</taxon>
        <taxon>Streptomycetaceae</taxon>
        <taxon>Streptomyces</taxon>
    </lineage>
</organism>
<proteinExistence type="predicted"/>
<name>A0ABP7WKB5_9ACTN</name>
<reference evidence="3" key="1">
    <citation type="journal article" date="2019" name="Int. J. Syst. Evol. Microbiol.">
        <title>The Global Catalogue of Microorganisms (GCM) 10K type strain sequencing project: providing services to taxonomists for standard genome sequencing and annotation.</title>
        <authorList>
            <consortium name="The Broad Institute Genomics Platform"/>
            <consortium name="The Broad Institute Genome Sequencing Center for Infectious Disease"/>
            <person name="Wu L."/>
            <person name="Ma J."/>
        </authorList>
    </citation>
    <scope>NUCLEOTIDE SEQUENCE [LARGE SCALE GENOMIC DNA]</scope>
    <source>
        <strain evidence="3">JCM 16925</strain>
    </source>
</reference>
<keyword evidence="3" id="KW-1185">Reference proteome</keyword>
<keyword evidence="1" id="KW-0812">Transmembrane</keyword>
<dbReference type="Proteomes" id="UP001499984">
    <property type="component" value="Unassembled WGS sequence"/>
</dbReference>
<gene>
    <name evidence="2" type="ORF">GCM10022233_87500</name>
</gene>
<comment type="caution">
    <text evidence="2">The sequence shown here is derived from an EMBL/GenBank/DDBJ whole genome shotgun (WGS) entry which is preliminary data.</text>
</comment>
<dbReference type="EMBL" id="BAAAZY010000042">
    <property type="protein sequence ID" value="GAA4090678.1"/>
    <property type="molecule type" value="Genomic_DNA"/>
</dbReference>
<accession>A0ABP7WKB5</accession>
<evidence type="ECO:0000313" key="2">
    <source>
        <dbReference type="EMBL" id="GAA4090678.1"/>
    </source>
</evidence>